<sequence>MEIREIQSRDDAQMATILRSCLEQLHLNLPGTAYFDPFVDHLSEWYGQTPAARYFVAVTDQQRVVGGCGVGPIAPDDGIAELQKLYVDPSFRHHGTATKLLPPCFDYAKAHYQSLYLETFATMTAANQLYQKVGFQSLAAPLPQSGHGACDTWYLMDLAKRV</sequence>
<dbReference type="RefSeq" id="WP_054700307.1">
    <property type="nucleotide sequence ID" value="NZ_AZEE01000029.1"/>
</dbReference>
<reference evidence="3 4" key="1">
    <citation type="journal article" date="2015" name="Genome Announc.">
        <title>Expanding the biotechnology potential of lactobacilli through comparative genomics of 213 strains and associated genera.</title>
        <authorList>
            <person name="Sun Z."/>
            <person name="Harris H.M."/>
            <person name="McCann A."/>
            <person name="Guo C."/>
            <person name="Argimon S."/>
            <person name="Zhang W."/>
            <person name="Yang X."/>
            <person name="Jeffery I.B."/>
            <person name="Cooney J.C."/>
            <person name="Kagawa T.F."/>
            <person name="Liu W."/>
            <person name="Song Y."/>
            <person name="Salvetti E."/>
            <person name="Wrobel A."/>
            <person name="Rasinkangas P."/>
            <person name="Parkhill J."/>
            <person name="Rea M.C."/>
            <person name="O'Sullivan O."/>
            <person name="Ritari J."/>
            <person name="Douillard F.P."/>
            <person name="Paul Ross R."/>
            <person name="Yang R."/>
            <person name="Briner A.E."/>
            <person name="Felis G.E."/>
            <person name="de Vos W.M."/>
            <person name="Barrangou R."/>
            <person name="Klaenhammer T.R."/>
            <person name="Caufield P.W."/>
            <person name="Cui Y."/>
            <person name="Zhang H."/>
            <person name="O'Toole P.W."/>
        </authorList>
    </citation>
    <scope>NUCLEOTIDE SEQUENCE [LARGE SCALE GENOMIC DNA]</scope>
    <source>
        <strain evidence="3 4">DSM 19909</strain>
    </source>
</reference>
<proteinExistence type="predicted"/>
<comment type="caution">
    <text evidence="3">The sequence shown here is derived from an EMBL/GenBank/DDBJ whole genome shotgun (WGS) entry which is preliminary data.</text>
</comment>
<dbReference type="InterPro" id="IPR016181">
    <property type="entry name" value="Acyl_CoA_acyltransferase"/>
</dbReference>
<keyword evidence="4" id="KW-1185">Reference proteome</keyword>
<protein>
    <submittedName>
        <fullName evidence="3">Acetyltransferase</fullName>
    </submittedName>
</protein>
<dbReference type="Gene3D" id="3.40.630.30">
    <property type="match status" value="1"/>
</dbReference>
<feature type="domain" description="N-acetyltransferase" evidence="2">
    <location>
        <begin position="1"/>
        <end position="159"/>
    </location>
</feature>
<evidence type="ECO:0000313" key="4">
    <source>
        <dbReference type="Proteomes" id="UP000051160"/>
    </source>
</evidence>
<accession>A0A0R1LYM3</accession>
<dbReference type="AlphaFoldDB" id="A0A0R1LYM3"/>
<dbReference type="InterPro" id="IPR000182">
    <property type="entry name" value="GNAT_dom"/>
</dbReference>
<dbReference type="SUPFAM" id="SSF55729">
    <property type="entry name" value="Acyl-CoA N-acyltransferases (Nat)"/>
    <property type="match status" value="1"/>
</dbReference>
<dbReference type="STRING" id="1423776.FD04_GL001450"/>
<keyword evidence="1 3" id="KW-0808">Transferase</keyword>
<name>A0A0R1LYM3_9LACO</name>
<dbReference type="PATRIC" id="fig|1423776.4.peg.1468"/>
<organism evidence="3 4">
    <name type="scientific">Secundilactobacillus odoratitofui DSM 19909 = JCM 15043</name>
    <dbReference type="NCBI Taxonomy" id="1423776"/>
    <lineage>
        <taxon>Bacteria</taxon>
        <taxon>Bacillati</taxon>
        <taxon>Bacillota</taxon>
        <taxon>Bacilli</taxon>
        <taxon>Lactobacillales</taxon>
        <taxon>Lactobacillaceae</taxon>
        <taxon>Secundilactobacillus</taxon>
    </lineage>
</organism>
<dbReference type="GO" id="GO:0008080">
    <property type="term" value="F:N-acetyltransferase activity"/>
    <property type="evidence" value="ECO:0007669"/>
    <property type="project" value="InterPro"/>
</dbReference>
<dbReference type="PROSITE" id="PS51186">
    <property type="entry name" value="GNAT"/>
    <property type="match status" value="1"/>
</dbReference>
<gene>
    <name evidence="3" type="ORF">FD04_GL001450</name>
</gene>
<dbReference type="Pfam" id="PF00583">
    <property type="entry name" value="Acetyltransf_1"/>
    <property type="match status" value="1"/>
</dbReference>
<dbReference type="OrthoDB" id="5419426at2"/>
<dbReference type="EMBL" id="AZEE01000029">
    <property type="protein sequence ID" value="KRK97426.1"/>
    <property type="molecule type" value="Genomic_DNA"/>
</dbReference>
<dbReference type="CDD" id="cd04301">
    <property type="entry name" value="NAT_SF"/>
    <property type="match status" value="1"/>
</dbReference>
<dbReference type="PANTHER" id="PTHR13947:SF37">
    <property type="entry name" value="LD18367P"/>
    <property type="match status" value="1"/>
</dbReference>
<evidence type="ECO:0000313" key="3">
    <source>
        <dbReference type="EMBL" id="KRK97426.1"/>
    </source>
</evidence>
<evidence type="ECO:0000259" key="2">
    <source>
        <dbReference type="PROSITE" id="PS51186"/>
    </source>
</evidence>
<dbReference type="Proteomes" id="UP000051160">
    <property type="component" value="Unassembled WGS sequence"/>
</dbReference>
<dbReference type="InterPro" id="IPR050769">
    <property type="entry name" value="NAT_camello-type"/>
</dbReference>
<evidence type="ECO:0000256" key="1">
    <source>
        <dbReference type="ARBA" id="ARBA00022679"/>
    </source>
</evidence>
<dbReference type="PANTHER" id="PTHR13947">
    <property type="entry name" value="GNAT FAMILY N-ACETYLTRANSFERASE"/>
    <property type="match status" value="1"/>
</dbReference>